<organism evidence="4 5">
    <name type="scientific">Paenisporosarcina antarctica</name>
    <dbReference type="NCBI Taxonomy" id="417367"/>
    <lineage>
        <taxon>Bacteria</taxon>
        <taxon>Bacillati</taxon>
        <taxon>Bacillota</taxon>
        <taxon>Bacilli</taxon>
        <taxon>Bacillales</taxon>
        <taxon>Caryophanaceae</taxon>
        <taxon>Paenisporosarcina</taxon>
    </lineage>
</organism>
<evidence type="ECO:0000259" key="3">
    <source>
        <dbReference type="Pfam" id="PF03109"/>
    </source>
</evidence>
<accession>A0A4P6ZW86</accession>
<reference evidence="4 5" key="1">
    <citation type="submission" date="2019-03" db="EMBL/GenBank/DDBJ databases">
        <title>Complete genome sequence of Paenisporosarcina antarctica CGMCC 1.6503T.</title>
        <authorList>
            <person name="Rong J.-C."/>
            <person name="Chi N.-Y."/>
            <person name="Zhang Q.-F."/>
        </authorList>
    </citation>
    <scope>NUCLEOTIDE SEQUENCE [LARGE SCALE GENOMIC DNA]</scope>
    <source>
        <strain evidence="4 5">CGMCC 1.6503</strain>
    </source>
</reference>
<dbReference type="Gene3D" id="1.10.510.10">
    <property type="entry name" value="Transferase(Phosphotransferase) domain 1"/>
    <property type="match status" value="1"/>
</dbReference>
<dbReference type="RefSeq" id="WP_134209184.1">
    <property type="nucleotide sequence ID" value="NZ_CP038015.1"/>
</dbReference>
<name>A0A4P6ZW86_9BACL</name>
<dbReference type="InterPro" id="IPR011009">
    <property type="entry name" value="Kinase-like_dom_sf"/>
</dbReference>
<dbReference type="KEGG" id="panc:E2636_04670"/>
<dbReference type="PANTHER" id="PTHR10566">
    <property type="entry name" value="CHAPERONE-ACTIVITY OF BC1 COMPLEX CABC1 -RELATED"/>
    <property type="match status" value="1"/>
</dbReference>
<keyword evidence="2" id="KW-0472">Membrane</keyword>
<protein>
    <submittedName>
        <fullName evidence="4">AarF/ABC1/UbiB kinase family protein</fullName>
    </submittedName>
</protein>
<keyword evidence="5" id="KW-1185">Reference proteome</keyword>
<dbReference type="AlphaFoldDB" id="A0A4P6ZW86"/>
<dbReference type="SUPFAM" id="SSF56112">
    <property type="entry name" value="Protein kinase-like (PK-like)"/>
    <property type="match status" value="1"/>
</dbReference>
<keyword evidence="4" id="KW-0808">Transferase</keyword>
<evidence type="ECO:0000313" key="5">
    <source>
        <dbReference type="Proteomes" id="UP000294292"/>
    </source>
</evidence>
<keyword evidence="4" id="KW-0418">Kinase</keyword>
<comment type="similarity">
    <text evidence="1">Belongs to the protein kinase superfamily. ADCK protein kinase family.</text>
</comment>
<dbReference type="Proteomes" id="UP000294292">
    <property type="component" value="Chromosome"/>
</dbReference>
<dbReference type="InterPro" id="IPR004147">
    <property type="entry name" value="ABC1_dom"/>
</dbReference>
<gene>
    <name evidence="4" type="ORF">E2636_04670</name>
</gene>
<evidence type="ECO:0000256" key="1">
    <source>
        <dbReference type="ARBA" id="ARBA00009670"/>
    </source>
</evidence>
<feature type="transmembrane region" description="Helical" evidence="2">
    <location>
        <begin position="519"/>
        <end position="536"/>
    </location>
</feature>
<dbReference type="GO" id="GO:0016301">
    <property type="term" value="F:kinase activity"/>
    <property type="evidence" value="ECO:0007669"/>
    <property type="project" value="UniProtKB-KW"/>
</dbReference>
<dbReference type="PANTHER" id="PTHR10566:SF113">
    <property type="entry name" value="PROTEIN ACTIVITY OF BC1 COMPLEX KINASE 7, CHLOROPLASTIC"/>
    <property type="match status" value="1"/>
</dbReference>
<feature type="domain" description="ABC1 atypical kinase-like" evidence="3">
    <location>
        <begin position="89"/>
        <end position="331"/>
    </location>
</feature>
<evidence type="ECO:0000256" key="2">
    <source>
        <dbReference type="SAM" id="Phobius"/>
    </source>
</evidence>
<keyword evidence="2" id="KW-1133">Transmembrane helix</keyword>
<evidence type="ECO:0000313" key="4">
    <source>
        <dbReference type="EMBL" id="QBP40464.1"/>
    </source>
</evidence>
<dbReference type="EMBL" id="CP038015">
    <property type="protein sequence ID" value="QBP40464.1"/>
    <property type="molecule type" value="Genomic_DNA"/>
</dbReference>
<dbReference type="InterPro" id="IPR050154">
    <property type="entry name" value="UbiB_kinase"/>
</dbReference>
<dbReference type="Pfam" id="PF03109">
    <property type="entry name" value="ABC1"/>
    <property type="match status" value="1"/>
</dbReference>
<proteinExistence type="inferred from homology"/>
<dbReference type="OrthoDB" id="9795390at2"/>
<keyword evidence="2" id="KW-0812">Transmembrane</keyword>
<sequence>MDRLAIYRIYRIVWMSVKFFTQVTLFQRRYKGRFTPVVNEKWERLVTKQAKEYKRTALKLGGLMIKMGQFLSTRADIMPPSFIEELEGLTDRVPAVPRMKAIALLEEEWNTSHTDYVTNLSDKPVASASIGEVYKGMLKDGTPVAVKIQRPDIDRILRSDFRAMKIVIWLAKRFTAFGKQIDFNLLYNEMVDTIGAELNFLQELRNGRSFSDRFKAMPGVRFPVYYDEFSTRRVLVMEWIEGARITDLAFIDANGIDRRDLSERLFQLFLEQVLNGGQFHADPHGGNILIKPDGTIVLIDFGMVGSITTDEARSVLKVVEGIIFKQYEQVLDGLEELRFLLPQADRRILADAISRVVAAYESEELTQMDSFVVDRLLDDIKGIVRTQPVQLPAEFAFFGRAVSTLIGVLHVLDPKVDLLAIARPRVLEWATTQKGGEKSFSKEDLLRLALNAVGPLRSLPQKILTFLEEPTRMREYIQVRDTREQVERARLQTRMFAGTVAVLSLASTLFGVWNEHIPLIATSGFFFLIAAFVFKGKSPK</sequence>
<dbReference type="CDD" id="cd05121">
    <property type="entry name" value="ABC1_ADCK3-like"/>
    <property type="match status" value="1"/>
</dbReference>